<feature type="compositionally biased region" description="Polar residues" evidence="1">
    <location>
        <begin position="1"/>
        <end position="11"/>
    </location>
</feature>
<feature type="transmembrane region" description="Helical" evidence="2">
    <location>
        <begin position="29"/>
        <end position="50"/>
    </location>
</feature>
<dbReference type="RefSeq" id="WP_211925023.1">
    <property type="nucleotide sequence ID" value="NZ_JAGQFT020000004.1"/>
</dbReference>
<keyword evidence="2" id="KW-1133">Transmembrane helix</keyword>
<evidence type="ECO:0000256" key="2">
    <source>
        <dbReference type="SAM" id="Phobius"/>
    </source>
</evidence>
<feature type="transmembrane region" description="Helical" evidence="2">
    <location>
        <begin position="56"/>
        <end position="76"/>
    </location>
</feature>
<protein>
    <submittedName>
        <fullName evidence="3">Uncharacterized protein</fullName>
    </submittedName>
</protein>
<keyword evidence="5" id="KW-1185">Reference proteome</keyword>
<dbReference type="EMBL" id="JAGQFT020000004">
    <property type="protein sequence ID" value="MBS7456900.1"/>
    <property type="molecule type" value="Genomic_DNA"/>
</dbReference>
<feature type="region of interest" description="Disordered" evidence="1">
    <location>
        <begin position="1"/>
        <end position="21"/>
    </location>
</feature>
<evidence type="ECO:0000256" key="1">
    <source>
        <dbReference type="SAM" id="MobiDB-lite"/>
    </source>
</evidence>
<dbReference type="EMBL" id="JAGQFT010000002">
    <property type="protein sequence ID" value="MBR0561054.1"/>
    <property type="molecule type" value="Genomic_DNA"/>
</dbReference>
<reference evidence="3" key="2">
    <citation type="submission" date="2021-04" db="EMBL/GenBank/DDBJ databases">
        <authorList>
            <person name="Karlyshev A.V."/>
        </authorList>
    </citation>
    <scope>NUCLEOTIDE SEQUENCE</scope>
    <source>
        <strain evidence="3">LMG 29479</strain>
    </source>
</reference>
<evidence type="ECO:0000313" key="3">
    <source>
        <dbReference type="EMBL" id="MBR0561054.1"/>
    </source>
</evidence>
<sequence length="84" mass="8525">MSRTPYLQSLQDAPKPAADDDAKARREDALILATLALAALLPVCLLGLFLAQGKLLLAGALACAYLLAGVGGALFCRGAAAGRS</sequence>
<gene>
    <name evidence="4" type="ORF">KB893_007110</name>
    <name evidence="3" type="ORF">KB893_00765</name>
</gene>
<evidence type="ECO:0000313" key="4">
    <source>
        <dbReference type="EMBL" id="MBS7456900.1"/>
    </source>
</evidence>
<dbReference type="AlphaFoldDB" id="A0A8J8AWW9"/>
<organism evidence="3">
    <name type="scientific">Coralloluteibacterium stylophorae</name>
    <dbReference type="NCBI Taxonomy" id="1776034"/>
    <lineage>
        <taxon>Bacteria</taxon>
        <taxon>Pseudomonadati</taxon>
        <taxon>Pseudomonadota</taxon>
        <taxon>Gammaproteobacteria</taxon>
        <taxon>Lysobacterales</taxon>
        <taxon>Lysobacteraceae</taxon>
        <taxon>Coralloluteibacterium</taxon>
    </lineage>
</organism>
<dbReference type="Proteomes" id="UP000675747">
    <property type="component" value="Unassembled WGS sequence"/>
</dbReference>
<evidence type="ECO:0000313" key="5">
    <source>
        <dbReference type="Proteomes" id="UP000675747"/>
    </source>
</evidence>
<comment type="caution">
    <text evidence="3">The sequence shown here is derived from an EMBL/GenBank/DDBJ whole genome shotgun (WGS) entry which is preliminary data.</text>
</comment>
<accession>A0A8J8AWW9</accession>
<proteinExistence type="predicted"/>
<keyword evidence="2" id="KW-0812">Transmembrane</keyword>
<reference evidence="4 5" key="1">
    <citation type="journal article" date="2021" name="Microbiol. Resour. Announc.">
        <title>Draft Genome Sequence of Coralloluteibacterium stylophorae LMG 29479T.</title>
        <authorList>
            <person name="Karlyshev A.V."/>
            <person name="Kudryashova E.B."/>
            <person name="Ariskina E.V."/>
            <person name="Conroy A.P."/>
            <person name="Abidueva E.Y."/>
        </authorList>
    </citation>
    <scope>NUCLEOTIDE SEQUENCE [LARGE SCALE GENOMIC DNA]</scope>
    <source>
        <strain evidence="4 5">LMG 29479</strain>
    </source>
</reference>
<keyword evidence="2" id="KW-0472">Membrane</keyword>
<name>A0A8J8AWW9_9GAMM</name>